<dbReference type="GO" id="GO:0009231">
    <property type="term" value="P:riboflavin biosynthetic process"/>
    <property type="evidence" value="ECO:0007669"/>
    <property type="project" value="InterPro"/>
</dbReference>
<dbReference type="InterPro" id="IPR002734">
    <property type="entry name" value="RibDG_C"/>
</dbReference>
<dbReference type="GO" id="GO:0008703">
    <property type="term" value="F:5-amino-6-(5-phosphoribosylamino)uracil reductase activity"/>
    <property type="evidence" value="ECO:0007669"/>
    <property type="project" value="InterPro"/>
</dbReference>
<evidence type="ECO:0000313" key="2">
    <source>
        <dbReference type="EMBL" id="ROR89959.1"/>
    </source>
</evidence>
<dbReference type="PANTHER" id="PTHR38011:SF11">
    <property type="entry name" value="2,5-DIAMINO-6-RIBOSYLAMINO-4(3H)-PYRIMIDINONE 5'-PHOSPHATE REDUCTASE"/>
    <property type="match status" value="1"/>
</dbReference>
<accession>A0A3N2CR37</accession>
<reference evidence="2 3" key="1">
    <citation type="submission" date="2018-11" db="EMBL/GenBank/DDBJ databases">
        <title>Sequencing the genomes of 1000 actinobacteria strains.</title>
        <authorList>
            <person name="Klenk H.-P."/>
        </authorList>
    </citation>
    <scope>NUCLEOTIDE SEQUENCE [LARGE SCALE GENOMIC DNA]</scope>
    <source>
        <strain evidence="2 3">DSM 12652</strain>
    </source>
</reference>
<dbReference type="Pfam" id="PF01872">
    <property type="entry name" value="RibD_C"/>
    <property type="match status" value="1"/>
</dbReference>
<dbReference type="InterPro" id="IPR024072">
    <property type="entry name" value="DHFR-like_dom_sf"/>
</dbReference>
<name>A0A3N2CR37_9ACTN</name>
<dbReference type="InterPro" id="IPR050765">
    <property type="entry name" value="Riboflavin_Biosynth_HTPR"/>
</dbReference>
<protein>
    <submittedName>
        <fullName evidence="2">Dihydrofolate reductase</fullName>
    </submittedName>
</protein>
<gene>
    <name evidence="2" type="ORF">EDD33_0790</name>
</gene>
<proteinExistence type="predicted"/>
<sequence>MTRCRYYTATTLDGFLADEHDSLAWLFEQQHEPGGLGDFDAFVAGIGAQVMGATTYEWLQEHEPDWDPGPGQPVWVFTHRDLPVRRDGVRLVSGPLADHLDAILASAGDRDVWVIGGGDLAGQFADLGRLDEVLVSVASVVLGAGRPLLPRRLDLELLAHERNGDLLVARYAVKGTRTD</sequence>
<organism evidence="2 3">
    <name type="scientific">Nocardioides aurantiacus</name>
    <dbReference type="NCBI Taxonomy" id="86796"/>
    <lineage>
        <taxon>Bacteria</taxon>
        <taxon>Bacillati</taxon>
        <taxon>Actinomycetota</taxon>
        <taxon>Actinomycetes</taxon>
        <taxon>Propionibacteriales</taxon>
        <taxon>Nocardioidaceae</taxon>
        <taxon>Nocardioides</taxon>
    </lineage>
</organism>
<dbReference type="RefSeq" id="WP_123389195.1">
    <property type="nucleotide sequence ID" value="NZ_RKHO01000001.1"/>
</dbReference>
<evidence type="ECO:0000313" key="3">
    <source>
        <dbReference type="Proteomes" id="UP000281738"/>
    </source>
</evidence>
<evidence type="ECO:0000259" key="1">
    <source>
        <dbReference type="Pfam" id="PF01872"/>
    </source>
</evidence>
<comment type="caution">
    <text evidence="2">The sequence shown here is derived from an EMBL/GenBank/DDBJ whole genome shotgun (WGS) entry which is preliminary data.</text>
</comment>
<dbReference type="Gene3D" id="3.40.430.10">
    <property type="entry name" value="Dihydrofolate Reductase, subunit A"/>
    <property type="match status" value="1"/>
</dbReference>
<dbReference type="OrthoDB" id="3427770at2"/>
<dbReference type="EMBL" id="RKHO01000001">
    <property type="protein sequence ID" value="ROR89959.1"/>
    <property type="molecule type" value="Genomic_DNA"/>
</dbReference>
<dbReference type="SUPFAM" id="SSF53597">
    <property type="entry name" value="Dihydrofolate reductase-like"/>
    <property type="match status" value="1"/>
</dbReference>
<dbReference type="PANTHER" id="PTHR38011">
    <property type="entry name" value="DIHYDROFOLATE REDUCTASE FAMILY PROTEIN (AFU_ORTHOLOGUE AFUA_8G06820)"/>
    <property type="match status" value="1"/>
</dbReference>
<dbReference type="Proteomes" id="UP000281738">
    <property type="component" value="Unassembled WGS sequence"/>
</dbReference>
<keyword evidence="3" id="KW-1185">Reference proteome</keyword>
<feature type="domain" description="Bacterial bifunctional deaminase-reductase C-terminal" evidence="1">
    <location>
        <begin position="8"/>
        <end position="152"/>
    </location>
</feature>
<dbReference type="AlphaFoldDB" id="A0A3N2CR37"/>